<accession>A0A914P9S3</accession>
<proteinExistence type="predicted"/>
<name>A0A914P9S3_9BILA</name>
<evidence type="ECO:0000313" key="3">
    <source>
        <dbReference type="WBParaSite" id="PDA_v2.g14820.t1"/>
    </source>
</evidence>
<keyword evidence="1" id="KW-0812">Transmembrane</keyword>
<evidence type="ECO:0000313" key="2">
    <source>
        <dbReference type="Proteomes" id="UP000887578"/>
    </source>
</evidence>
<keyword evidence="2" id="KW-1185">Reference proteome</keyword>
<dbReference type="PANTHER" id="PTHR46964">
    <property type="entry name" value="SERPENTINE RECEPTOR, CLASS I-RELATED"/>
    <property type="match status" value="1"/>
</dbReference>
<dbReference type="InterPro" id="IPR019429">
    <property type="entry name" value="7TM_GPCR_serpentine_rcpt_Sri"/>
</dbReference>
<organism evidence="2 3">
    <name type="scientific">Panagrolaimus davidi</name>
    <dbReference type="NCBI Taxonomy" id="227884"/>
    <lineage>
        <taxon>Eukaryota</taxon>
        <taxon>Metazoa</taxon>
        <taxon>Ecdysozoa</taxon>
        <taxon>Nematoda</taxon>
        <taxon>Chromadorea</taxon>
        <taxon>Rhabditida</taxon>
        <taxon>Tylenchina</taxon>
        <taxon>Panagrolaimomorpha</taxon>
        <taxon>Panagrolaimoidea</taxon>
        <taxon>Panagrolaimidae</taxon>
        <taxon>Panagrolaimus</taxon>
    </lineage>
</organism>
<feature type="transmembrane region" description="Helical" evidence="1">
    <location>
        <begin position="100"/>
        <end position="126"/>
    </location>
</feature>
<dbReference type="WBParaSite" id="PDA_v2.g14820.t1">
    <property type="protein sequence ID" value="PDA_v2.g14820.t1"/>
    <property type="gene ID" value="PDA_v2.g14820"/>
</dbReference>
<protein>
    <submittedName>
        <fullName evidence="3">Uncharacterized protein</fullName>
    </submittedName>
</protein>
<dbReference type="Pfam" id="PF10327">
    <property type="entry name" value="7TM_GPCR_Sri"/>
    <property type="match status" value="1"/>
</dbReference>
<feature type="transmembrane region" description="Helical" evidence="1">
    <location>
        <begin position="20"/>
        <end position="40"/>
    </location>
</feature>
<dbReference type="AlphaFoldDB" id="A0A914P9S3"/>
<keyword evidence="1" id="KW-0472">Membrane</keyword>
<dbReference type="Proteomes" id="UP000887578">
    <property type="component" value="Unplaced"/>
</dbReference>
<feature type="transmembrane region" description="Helical" evidence="1">
    <location>
        <begin position="138"/>
        <end position="163"/>
    </location>
</feature>
<evidence type="ECO:0000256" key="1">
    <source>
        <dbReference type="SAM" id="Phobius"/>
    </source>
</evidence>
<sequence>MSNEVDEIYTIEDLEAYGQRLHYSSVISLMINIFTGYIVLKYSNKAMGNYKYYLFCTVLTAGIMDFDATFIFGIYPTFPIAGFCGTGFVAKHLDYFWGEIIQYIILQELFSICGTSLVLCILYRYFSLKGKIEFFHSIRGIIIMIIFAIFYPSSVTIVLFVTLDEREELLRYVKENAPNVYEIYKTFPSCNAFKIEKSAPFASLMVIHIAFLWLIGLTFVLKTIRELSLKRKSLSKSTYKMYKEFLYAIIIQSLIPIIFICFPVIVIATCFALKIHNTKGIVTIAMQGLFFHSSVNSLCIIATIKIYRETVQNLLLVPFPCFKSKNITTKVTHAASTTTRNGISVIS</sequence>
<keyword evidence="1" id="KW-1133">Transmembrane helix</keyword>
<feature type="transmembrane region" description="Helical" evidence="1">
    <location>
        <begin position="201"/>
        <end position="224"/>
    </location>
</feature>
<feature type="transmembrane region" description="Helical" evidence="1">
    <location>
        <begin position="245"/>
        <end position="275"/>
    </location>
</feature>
<feature type="transmembrane region" description="Helical" evidence="1">
    <location>
        <begin position="281"/>
        <end position="304"/>
    </location>
</feature>
<reference evidence="3" key="1">
    <citation type="submission" date="2022-11" db="UniProtKB">
        <authorList>
            <consortium name="WormBaseParasite"/>
        </authorList>
    </citation>
    <scope>IDENTIFICATION</scope>
</reference>